<dbReference type="EMBL" id="CP031386">
    <property type="protein sequence ID" value="QPG95781.1"/>
    <property type="molecule type" value="Genomic_DNA"/>
</dbReference>
<feature type="region of interest" description="Disordered" evidence="1">
    <location>
        <begin position="136"/>
        <end position="157"/>
    </location>
</feature>
<dbReference type="Proteomes" id="UP000594364">
    <property type="component" value="Chromosome 2"/>
</dbReference>
<feature type="region of interest" description="Disordered" evidence="1">
    <location>
        <begin position="22"/>
        <end position="58"/>
    </location>
</feature>
<dbReference type="OrthoDB" id="5223508at2759"/>
<proteinExistence type="predicted"/>
<gene>
    <name evidence="2" type="ORF">C2857_002039</name>
</gene>
<dbReference type="CDD" id="cd23703">
    <property type="entry name" value="mS26_PET12"/>
    <property type="match status" value="1"/>
</dbReference>
<evidence type="ECO:0000313" key="3">
    <source>
        <dbReference type="Proteomes" id="UP000594364"/>
    </source>
</evidence>
<accession>A0A7S9KNK9</accession>
<evidence type="ECO:0000313" key="2">
    <source>
        <dbReference type="EMBL" id="QPG95781.1"/>
    </source>
</evidence>
<organism evidence="2 3">
    <name type="scientific">Epichloe festucae (strain Fl1)</name>
    <dbReference type="NCBI Taxonomy" id="877507"/>
    <lineage>
        <taxon>Eukaryota</taxon>
        <taxon>Fungi</taxon>
        <taxon>Dikarya</taxon>
        <taxon>Ascomycota</taxon>
        <taxon>Pezizomycotina</taxon>
        <taxon>Sordariomycetes</taxon>
        <taxon>Hypocreomycetidae</taxon>
        <taxon>Hypocreales</taxon>
        <taxon>Clavicipitaceae</taxon>
        <taxon>Epichloe</taxon>
    </lineage>
</organism>
<protein>
    <submittedName>
        <fullName evidence="2">Uncharacterized protein</fullName>
    </submittedName>
</protein>
<sequence>MPLRAPGPCIRLPIRKGLHFSRKFSGSRPLGSNRVPPESPSYIRLPTPPQSNETKPARIRGHLPVPRDIFPRSGGDKKVQPHYIERTAPSSTKPREGKTIAQRWKAALADSRRTNLKDGLDALWARRAEIENARNARVSRKFQQHNKAGAAPEREDDRLTRPTILQSILDTRVYSDPSRFSRADKSRTKVLAQENSRREARRDAIMELYISASNFIVHENELKAEIDKVFAEDYFRQRSQTVYRHGSTENTWGIYGKPPSIANMMETSTGASTIVMDFDESEFDRSVKRQKIIAEDLTGGKME</sequence>
<dbReference type="Pfam" id="PF26163">
    <property type="entry name" value="mS26"/>
    <property type="match status" value="1"/>
</dbReference>
<dbReference type="AlphaFoldDB" id="A0A7S9KNK9"/>
<evidence type="ECO:0000256" key="1">
    <source>
        <dbReference type="SAM" id="MobiDB-lite"/>
    </source>
</evidence>
<name>A0A7S9KNK9_EPIFF</name>
<keyword evidence="3" id="KW-1185">Reference proteome</keyword>
<reference evidence="2 3" key="1">
    <citation type="journal article" date="2018" name="PLoS Genet.">
        <title>Repeat elements organise 3D genome structure and mediate transcription in the filamentous fungus Epichloe festucae.</title>
        <authorList>
            <person name="Winter D.J."/>
            <person name="Ganley A.R.D."/>
            <person name="Young C.A."/>
            <person name="Liachko I."/>
            <person name="Schardl C.L."/>
            <person name="Dupont P.Y."/>
            <person name="Berry D."/>
            <person name="Ram A."/>
            <person name="Scott B."/>
            <person name="Cox M.P."/>
        </authorList>
    </citation>
    <scope>NUCLEOTIDE SEQUENCE [LARGE SCALE GENOMIC DNA]</scope>
    <source>
        <strain evidence="2 3">Fl1</strain>
    </source>
</reference>
<dbReference type="InterPro" id="IPR058940">
    <property type="entry name" value="mS26_fungi"/>
</dbReference>